<name>A0A517ZLU3_9PLAN</name>
<dbReference type="Proteomes" id="UP000319383">
    <property type="component" value="Chromosome"/>
</dbReference>
<dbReference type="InterPro" id="IPR000182">
    <property type="entry name" value="GNAT_dom"/>
</dbReference>
<feature type="domain" description="N-acetyltransferase" evidence="1">
    <location>
        <begin position="1"/>
        <end position="159"/>
    </location>
</feature>
<dbReference type="SUPFAM" id="SSF55729">
    <property type="entry name" value="Acyl-CoA N-acyltransferases (Nat)"/>
    <property type="match status" value="1"/>
</dbReference>
<protein>
    <submittedName>
        <fullName evidence="2">Putative acetyltransferase</fullName>
    </submittedName>
</protein>
<dbReference type="PROSITE" id="PS51186">
    <property type="entry name" value="GNAT"/>
    <property type="match status" value="1"/>
</dbReference>
<dbReference type="PANTHER" id="PTHR43072">
    <property type="entry name" value="N-ACETYLTRANSFERASE"/>
    <property type="match status" value="1"/>
</dbReference>
<dbReference type="GO" id="GO:0016747">
    <property type="term" value="F:acyltransferase activity, transferring groups other than amino-acyl groups"/>
    <property type="evidence" value="ECO:0007669"/>
    <property type="project" value="InterPro"/>
</dbReference>
<dbReference type="AlphaFoldDB" id="A0A517ZLU3"/>
<evidence type="ECO:0000313" key="2">
    <source>
        <dbReference type="EMBL" id="QDU43461.1"/>
    </source>
</evidence>
<evidence type="ECO:0000259" key="1">
    <source>
        <dbReference type="PROSITE" id="PS51186"/>
    </source>
</evidence>
<dbReference type="KEGG" id="sdyn:Mal52_19360"/>
<dbReference type="InterPro" id="IPR016181">
    <property type="entry name" value="Acyl_CoA_acyltransferase"/>
</dbReference>
<gene>
    <name evidence="2" type="ORF">Mal52_19360</name>
</gene>
<dbReference type="Pfam" id="PF00583">
    <property type="entry name" value="Acetyltransf_1"/>
    <property type="match status" value="1"/>
</dbReference>
<dbReference type="CDD" id="cd04301">
    <property type="entry name" value="NAT_SF"/>
    <property type="match status" value="1"/>
</dbReference>
<evidence type="ECO:0000313" key="3">
    <source>
        <dbReference type="Proteomes" id="UP000319383"/>
    </source>
</evidence>
<organism evidence="2 3">
    <name type="scientific">Symmachiella dynata</name>
    <dbReference type="NCBI Taxonomy" id="2527995"/>
    <lineage>
        <taxon>Bacteria</taxon>
        <taxon>Pseudomonadati</taxon>
        <taxon>Planctomycetota</taxon>
        <taxon>Planctomycetia</taxon>
        <taxon>Planctomycetales</taxon>
        <taxon>Planctomycetaceae</taxon>
        <taxon>Symmachiella</taxon>
    </lineage>
</organism>
<sequence length="159" mass="17604">MRHASASDLEFIAESFVKIPRFMQSGETDAYIAALPTQVDDSIRELASRYICDDDRIALVVESEGQLIACLLGEIRQPSLTAANLGDVGFISICWVEPQFRNSGCAAKLVSEAEEWFCSRGIELLEVSYMAKNETAANVWQQLGFEPFRVLAYKSLAGD</sequence>
<dbReference type="EMBL" id="CP036276">
    <property type="protein sequence ID" value="QDU43461.1"/>
    <property type="molecule type" value="Genomic_DNA"/>
</dbReference>
<keyword evidence="3" id="KW-1185">Reference proteome</keyword>
<dbReference type="Gene3D" id="3.40.630.30">
    <property type="match status" value="1"/>
</dbReference>
<keyword evidence="2" id="KW-0808">Transferase</keyword>
<accession>A0A517ZLU3</accession>
<reference evidence="2 3" key="1">
    <citation type="submission" date="2019-02" db="EMBL/GenBank/DDBJ databases">
        <title>Deep-cultivation of Planctomycetes and their phenomic and genomic characterization uncovers novel biology.</title>
        <authorList>
            <person name="Wiegand S."/>
            <person name="Jogler M."/>
            <person name="Boedeker C."/>
            <person name="Pinto D."/>
            <person name="Vollmers J."/>
            <person name="Rivas-Marin E."/>
            <person name="Kohn T."/>
            <person name="Peeters S.H."/>
            <person name="Heuer A."/>
            <person name="Rast P."/>
            <person name="Oberbeckmann S."/>
            <person name="Bunk B."/>
            <person name="Jeske O."/>
            <person name="Meyerdierks A."/>
            <person name="Storesund J.E."/>
            <person name="Kallscheuer N."/>
            <person name="Luecker S."/>
            <person name="Lage O.M."/>
            <person name="Pohl T."/>
            <person name="Merkel B.J."/>
            <person name="Hornburger P."/>
            <person name="Mueller R.-W."/>
            <person name="Bruemmer F."/>
            <person name="Labrenz M."/>
            <person name="Spormann A.M."/>
            <person name="Op den Camp H."/>
            <person name="Overmann J."/>
            <person name="Amann R."/>
            <person name="Jetten M.S.M."/>
            <person name="Mascher T."/>
            <person name="Medema M.H."/>
            <person name="Devos D.P."/>
            <person name="Kaster A.-K."/>
            <person name="Ovreas L."/>
            <person name="Rohde M."/>
            <person name="Galperin M.Y."/>
            <person name="Jogler C."/>
        </authorList>
    </citation>
    <scope>NUCLEOTIDE SEQUENCE [LARGE SCALE GENOMIC DNA]</scope>
    <source>
        <strain evidence="2 3">Mal52</strain>
    </source>
</reference>
<dbReference type="RefSeq" id="WP_145375564.1">
    <property type="nucleotide sequence ID" value="NZ_CP036276.1"/>
</dbReference>
<proteinExistence type="predicted"/>
<dbReference type="PANTHER" id="PTHR43072:SF60">
    <property type="entry name" value="L-2,4-DIAMINOBUTYRIC ACID ACETYLTRANSFERASE"/>
    <property type="match status" value="1"/>
</dbReference>